<dbReference type="OMA" id="HERHATT"/>
<reference evidence="1 2" key="1">
    <citation type="journal article" date="2016" name="Proc. Natl. Acad. Sci. U.S.A.">
        <title>Lipid metabolic changes in an early divergent fungus govern the establishment of a mutualistic symbiosis with endobacteria.</title>
        <authorList>
            <person name="Lastovetsky O.A."/>
            <person name="Gaspar M.L."/>
            <person name="Mondo S.J."/>
            <person name="LaButti K.M."/>
            <person name="Sandor L."/>
            <person name="Grigoriev I.V."/>
            <person name="Henry S.A."/>
            <person name="Pawlowska T.E."/>
        </authorList>
    </citation>
    <scope>NUCLEOTIDE SEQUENCE [LARGE SCALE GENOMIC DNA]</scope>
    <source>
        <strain evidence="1 2">ATCC 11559</strain>
    </source>
</reference>
<protein>
    <submittedName>
        <fullName evidence="1">Uncharacterized protein</fullName>
    </submittedName>
</protein>
<name>A0A1X0SFC2_RHIZD</name>
<dbReference type="VEuPathDB" id="FungiDB:BCV72DRAFT_192732"/>
<accession>A0A1X0SFC2</accession>
<dbReference type="EMBL" id="KV921261">
    <property type="protein sequence ID" value="ORE22972.1"/>
    <property type="molecule type" value="Genomic_DNA"/>
</dbReference>
<dbReference type="VEuPathDB" id="FungiDB:BCV72DRAFT_306608"/>
<evidence type="ECO:0000313" key="2">
    <source>
        <dbReference type="Proteomes" id="UP000242381"/>
    </source>
</evidence>
<dbReference type="AlphaFoldDB" id="A0A1X0SFC2"/>
<proteinExistence type="predicted"/>
<sequence length="166" mass="18835">MKERQTLRNFYYGQKISRQRRTLEVKNRTVKDRVTSKERKFVLQGSKTLHPVMAIGNQGLGVGSTIRGYDRRGGKWPQRKHERHATTIITDEHMTSQLCIYCYNPLVHPVLGTSQCLNPDCPAFKCGRATSNRDVMSAAAIGISAMTKIILKKDLPPFCPKFSLQL</sequence>
<evidence type="ECO:0000313" key="1">
    <source>
        <dbReference type="EMBL" id="ORE22972.1"/>
    </source>
</evidence>
<dbReference type="Proteomes" id="UP000242381">
    <property type="component" value="Unassembled WGS sequence"/>
</dbReference>
<gene>
    <name evidence="1" type="ORF">BCV71DRAFT_224155</name>
</gene>
<organism evidence="1 2">
    <name type="scientific">Rhizopus microsporus</name>
    <dbReference type="NCBI Taxonomy" id="58291"/>
    <lineage>
        <taxon>Eukaryota</taxon>
        <taxon>Fungi</taxon>
        <taxon>Fungi incertae sedis</taxon>
        <taxon>Mucoromycota</taxon>
        <taxon>Mucoromycotina</taxon>
        <taxon>Mucoromycetes</taxon>
        <taxon>Mucorales</taxon>
        <taxon>Mucorineae</taxon>
        <taxon>Rhizopodaceae</taxon>
        <taxon>Rhizopus</taxon>
    </lineage>
</organism>